<comment type="catalytic activity">
    <reaction evidence="6">
        <text>(S)-dihydroorotate + H2O = N-carbamoyl-L-aspartate + H(+)</text>
        <dbReference type="Rhea" id="RHEA:24296"/>
        <dbReference type="ChEBI" id="CHEBI:15377"/>
        <dbReference type="ChEBI" id="CHEBI:15378"/>
        <dbReference type="ChEBI" id="CHEBI:30864"/>
        <dbReference type="ChEBI" id="CHEBI:32814"/>
        <dbReference type="EC" id="3.5.2.3"/>
    </reaction>
</comment>
<evidence type="ECO:0000256" key="6">
    <source>
        <dbReference type="HAMAP-Rule" id="MF_00219"/>
    </source>
</evidence>
<feature type="binding site" evidence="6">
    <location>
        <position position="259"/>
    </location>
    <ligand>
        <name>Zn(2+)</name>
        <dbReference type="ChEBI" id="CHEBI:29105"/>
        <label>1</label>
    </ligand>
</feature>
<feature type="binding site" evidence="6">
    <location>
        <position position="263"/>
    </location>
    <ligand>
        <name>substrate</name>
    </ligand>
</feature>
<comment type="similarity">
    <text evidence="6">Belongs to the metallo-dependent hydrolases superfamily. DHOase family. Class II DHOase subfamily.</text>
</comment>
<feature type="binding site" evidence="6">
    <location>
        <position position="58"/>
    </location>
    <ligand>
        <name>substrate</name>
    </ligand>
</feature>
<dbReference type="EC" id="3.5.2.3" evidence="6 7"/>
<feature type="binding site" evidence="6">
    <location>
        <position position="30"/>
    </location>
    <ligand>
        <name>Zn(2+)</name>
        <dbReference type="ChEBI" id="CHEBI:29105"/>
        <label>1</label>
    </ligand>
</feature>
<dbReference type="PIRSF" id="PIRSF001237">
    <property type="entry name" value="DHOdimr"/>
    <property type="match status" value="1"/>
</dbReference>
<feature type="active site" evidence="6">
    <location>
        <position position="259"/>
    </location>
</feature>
<dbReference type="InterPro" id="IPR002195">
    <property type="entry name" value="Dihydroorotase_CS"/>
</dbReference>
<feature type="binding site" description="via carbamate group" evidence="6">
    <location>
        <position position="114"/>
    </location>
    <ligand>
        <name>Zn(2+)</name>
        <dbReference type="ChEBI" id="CHEBI:29105"/>
        <label>2</label>
    </ligand>
</feature>
<dbReference type="EMBL" id="NXLT01000002">
    <property type="protein sequence ID" value="RDU68006.1"/>
    <property type="molecule type" value="Genomic_DNA"/>
</dbReference>
<feature type="binding site" evidence="6">
    <location>
        <begin position="32"/>
        <end position="34"/>
    </location>
    <ligand>
        <name>substrate</name>
    </ligand>
</feature>
<keyword evidence="3 6" id="KW-0378">Hydrolase</keyword>
<dbReference type="PROSITE" id="PS00482">
    <property type="entry name" value="DIHYDROOROTASE_1"/>
    <property type="match status" value="1"/>
</dbReference>
<proteinExistence type="inferred from homology"/>
<comment type="caution">
    <text evidence="8">The sequence shown here is derived from an EMBL/GenBank/DDBJ whole genome shotgun (WGS) entry which is preliminary data.</text>
</comment>
<feature type="binding site" evidence="6">
    <location>
        <position position="153"/>
    </location>
    <ligand>
        <name>substrate</name>
    </ligand>
</feature>
<evidence type="ECO:0000256" key="3">
    <source>
        <dbReference type="ARBA" id="ARBA00022801"/>
    </source>
</evidence>
<dbReference type="Proteomes" id="UP000256514">
    <property type="component" value="Unassembled WGS sequence"/>
</dbReference>
<feature type="binding site" description="via carbamate group" evidence="6">
    <location>
        <position position="114"/>
    </location>
    <ligand>
        <name>Zn(2+)</name>
        <dbReference type="ChEBI" id="CHEBI:29105"/>
        <label>1</label>
    </ligand>
</feature>
<evidence type="ECO:0000256" key="5">
    <source>
        <dbReference type="ARBA" id="ARBA00022975"/>
    </source>
</evidence>
<comment type="caution">
    <text evidence="6">Lacks conserved residue(s) required for the propagation of feature annotation.</text>
</comment>
<keyword evidence="9" id="KW-1185">Reference proteome</keyword>
<dbReference type="RefSeq" id="WP_115570809.1">
    <property type="nucleotide sequence ID" value="NZ_NXLT01000002.1"/>
</dbReference>
<dbReference type="NCBIfam" id="TIGR00856">
    <property type="entry name" value="pyrC_dimer"/>
    <property type="match status" value="1"/>
</dbReference>
<dbReference type="GO" id="GO:0006207">
    <property type="term" value="P:'de novo' pyrimidine nucleobase biosynthetic process"/>
    <property type="evidence" value="ECO:0007669"/>
    <property type="project" value="TreeGrafter"/>
</dbReference>
<feature type="binding site" evidence="6">
    <location>
        <position position="32"/>
    </location>
    <ligand>
        <name>Zn(2+)</name>
        <dbReference type="ChEBI" id="CHEBI:29105"/>
        <label>1</label>
    </ligand>
</feature>
<evidence type="ECO:0000313" key="8">
    <source>
        <dbReference type="EMBL" id="RDU68006.1"/>
    </source>
</evidence>
<feature type="binding site" evidence="6">
    <location>
        <position position="153"/>
    </location>
    <ligand>
        <name>Zn(2+)</name>
        <dbReference type="ChEBI" id="CHEBI:29105"/>
        <label>2</label>
    </ligand>
</feature>
<keyword evidence="5 6" id="KW-0665">Pyrimidine biosynthesis</keyword>
<dbReference type="OrthoDB" id="9808095at2"/>
<evidence type="ECO:0000256" key="7">
    <source>
        <dbReference type="NCBIfam" id="TIGR00856"/>
    </source>
</evidence>
<dbReference type="PANTHER" id="PTHR43137">
    <property type="entry name" value="DIHYDROOROTASE"/>
    <property type="match status" value="1"/>
</dbReference>
<dbReference type="Gene3D" id="3.20.20.140">
    <property type="entry name" value="Metal-dependent hydrolases"/>
    <property type="match status" value="1"/>
</dbReference>
<comment type="pathway">
    <text evidence="6">Pyrimidine metabolism; UMP biosynthesis via de novo pathway; (S)-dihydroorotate from bicarbonate: step 3/3.</text>
</comment>
<comment type="function">
    <text evidence="1 6">Catalyzes the reversible cyclization of carbamoyl aspartate to dihydroorotate.</text>
</comment>
<dbReference type="PROSITE" id="PS00483">
    <property type="entry name" value="DIHYDROOROTASE_2"/>
    <property type="match status" value="1"/>
</dbReference>
<evidence type="ECO:0000313" key="9">
    <source>
        <dbReference type="Proteomes" id="UP000256514"/>
    </source>
</evidence>
<feature type="binding site" evidence="6">
    <location>
        <position position="187"/>
    </location>
    <ligand>
        <name>Zn(2+)</name>
        <dbReference type="ChEBI" id="CHEBI:29105"/>
        <label>2</label>
    </ligand>
</feature>
<dbReference type="GO" id="GO:0004151">
    <property type="term" value="F:dihydroorotase activity"/>
    <property type="evidence" value="ECO:0007669"/>
    <property type="project" value="UniProtKB-UniRule"/>
</dbReference>
<feature type="modified residue" description="N6-carboxylysine" evidence="6">
    <location>
        <position position="114"/>
    </location>
</feature>
<keyword evidence="4 6" id="KW-0862">Zinc</keyword>
<comment type="cofactor">
    <cofactor evidence="6">
        <name>Zn(2+)</name>
        <dbReference type="ChEBI" id="CHEBI:29105"/>
    </cofactor>
    <text evidence="6">Binds 2 Zn(2+) ions per subunit.</text>
</comment>
<organism evidence="8 9">
    <name type="scientific">Helicobacter equorum</name>
    <dbReference type="NCBI Taxonomy" id="361872"/>
    <lineage>
        <taxon>Bacteria</taxon>
        <taxon>Pseudomonadati</taxon>
        <taxon>Campylobacterota</taxon>
        <taxon>Epsilonproteobacteria</taxon>
        <taxon>Campylobacterales</taxon>
        <taxon>Helicobacteraceae</taxon>
        <taxon>Helicobacter</taxon>
    </lineage>
</organism>
<evidence type="ECO:0000256" key="1">
    <source>
        <dbReference type="ARBA" id="ARBA00002368"/>
    </source>
</evidence>
<sequence length="361" mass="40675">MSAFFERFFGDFLQSREYQEITLSNPLDMHLHLRQGAMLESVLPFSARDFALGVVMPNLNPPIMTTALALQYRDEIVRLSKGLDFVPFMTLYLHENLDKGELTHAYAQGIRILKLYPRGATTGSENGVREVVSERILEILHIAQDLGFMLSIHGESNGYCMDREFEFLEVYEFLARTFPRLKIIIEHMSDRRSLESLERYENLYATITLHHILLSLDDVLGNLMHPDLFCKPMIKTPKDRDSLLACALSAHPKVSFGSDSAPHLQSKKYSASAPGGIFSAPIALSMLASVFAYHNKLENLQAFVSDNAYKNYELDSVLGDTHKVIKLCAQSWEIPQSIACENSAISVLFGGKQCVFGRISK</sequence>
<keyword evidence="2 6" id="KW-0479">Metal-binding</keyword>
<name>A0A3D8ISS8_9HELI</name>
<evidence type="ECO:0000256" key="4">
    <source>
        <dbReference type="ARBA" id="ARBA00022833"/>
    </source>
</evidence>
<comment type="subunit">
    <text evidence="6">Homodimer.</text>
</comment>
<gene>
    <name evidence="6 8" type="primary">pyrC</name>
    <name evidence="8" type="ORF">CQA54_03565</name>
</gene>
<dbReference type="GO" id="GO:0005829">
    <property type="term" value="C:cytosol"/>
    <property type="evidence" value="ECO:0007669"/>
    <property type="project" value="TreeGrafter"/>
</dbReference>
<evidence type="ECO:0000256" key="2">
    <source>
        <dbReference type="ARBA" id="ARBA00022723"/>
    </source>
</evidence>
<dbReference type="HAMAP" id="MF_00219">
    <property type="entry name" value="PyrC_classII"/>
    <property type="match status" value="1"/>
</dbReference>
<protein>
    <recommendedName>
        <fullName evidence="6 7">Dihydroorotase</fullName>
        <shortName evidence="6">DHOase</shortName>
        <ecNumber evidence="6 7">3.5.2.3</ecNumber>
    </recommendedName>
</protein>
<dbReference type="GO" id="GO:0008270">
    <property type="term" value="F:zinc ion binding"/>
    <property type="evidence" value="ECO:0007669"/>
    <property type="project" value="UniProtKB-UniRule"/>
</dbReference>
<dbReference type="InterPro" id="IPR004721">
    <property type="entry name" value="DHOdimr"/>
</dbReference>
<dbReference type="SUPFAM" id="SSF51556">
    <property type="entry name" value="Metallo-dependent hydrolases"/>
    <property type="match status" value="1"/>
</dbReference>
<reference evidence="8 9" key="1">
    <citation type="submission" date="2018-04" db="EMBL/GenBank/DDBJ databases">
        <title>Novel Campyloabacter and Helicobacter Species and Strains.</title>
        <authorList>
            <person name="Mannion A.J."/>
            <person name="Shen Z."/>
            <person name="Fox J.G."/>
        </authorList>
    </citation>
    <scope>NUCLEOTIDE SEQUENCE [LARGE SCALE GENOMIC DNA]</scope>
    <source>
        <strain evidence="8 9">MIT 12-6600</strain>
    </source>
</reference>
<dbReference type="AlphaFoldDB" id="A0A3D8ISS8"/>
<dbReference type="GO" id="GO:0044205">
    <property type="term" value="P:'de novo' UMP biosynthetic process"/>
    <property type="evidence" value="ECO:0007669"/>
    <property type="project" value="UniProtKB-UniRule"/>
</dbReference>
<dbReference type="UniPathway" id="UPA00070">
    <property type="reaction ID" value="UER00117"/>
</dbReference>
<dbReference type="InterPro" id="IPR032466">
    <property type="entry name" value="Metal_Hydrolase"/>
</dbReference>
<dbReference type="PANTHER" id="PTHR43137:SF1">
    <property type="entry name" value="DIHYDROOROTASE"/>
    <property type="match status" value="1"/>
</dbReference>
<accession>A0A3D8ISS8</accession>